<sequence>MPRHGIFLLSKKGLSIVNQDILNLSSLAENARQRQIHALFTDPDRVGQFSLSAAGLFLDYSKQNITRGELSSLLSWAEKLSLKAKVTEMFAGEQINVTEKRAVLHTVLRAPAKVQQAVLGEGAGELAAAERQMADIVNKLCSGEISADDGETISHVLAIGIGGSYYGIKTALTALKPFHSTGLQLEVLANIDGGALMEKLAKLPAKTTAVVVISKTFTTQETMLNAAAVKTWMLEQSGDKDIIARQWFAVSTNLDKVSAFGISREHTLPMWDWVGGRFSLWSAVGLPLALAIGMENFSRLKAGAFAMDEHFQQAALSENMPVLLAMLGIWNRNFLEHGCQAILPYDHALRALPGYLQQTDMESNGKSVSIEGEALAWQTAPVVFGQEGTNSQHAFMQLMHQSQDIIPCDFIVALQGASDYHHHHQVLVANCFAQSEALMLGKTLAQARAELKAAGAGDEEIGRFAVHKTMKGNTPSNTLLLDALTPESLGALLALYEHKIFVQGVMWQINSFDQWGVELGKVLGNDVLSAMAGGESEQLSSSTTMLIERFIKQARSG</sequence>
<evidence type="ECO:0000313" key="9">
    <source>
        <dbReference type="EMBL" id="WDE13301.1"/>
    </source>
</evidence>
<dbReference type="PROSITE" id="PS00765">
    <property type="entry name" value="P_GLUCOSE_ISOMERASE_1"/>
    <property type="match status" value="1"/>
</dbReference>
<comment type="similarity">
    <text evidence="2 7 8">Belongs to the GPI family.</text>
</comment>
<gene>
    <name evidence="7 9" type="primary">pgi</name>
    <name evidence="9" type="ORF">H3N35_07635</name>
</gene>
<dbReference type="GO" id="GO:0004347">
    <property type="term" value="F:glucose-6-phosphate isomerase activity"/>
    <property type="evidence" value="ECO:0007669"/>
    <property type="project" value="UniProtKB-EC"/>
</dbReference>
<dbReference type="InterPro" id="IPR035476">
    <property type="entry name" value="SIS_PGI_1"/>
</dbReference>
<dbReference type="InterPro" id="IPR046348">
    <property type="entry name" value="SIS_dom_sf"/>
</dbReference>
<feature type="active site" evidence="7">
    <location>
        <position position="521"/>
    </location>
</feature>
<evidence type="ECO:0000313" key="10">
    <source>
        <dbReference type="Proteomes" id="UP001215231"/>
    </source>
</evidence>
<dbReference type="CDD" id="cd05016">
    <property type="entry name" value="SIS_PGI_2"/>
    <property type="match status" value="1"/>
</dbReference>
<dbReference type="SUPFAM" id="SSF53697">
    <property type="entry name" value="SIS domain"/>
    <property type="match status" value="1"/>
</dbReference>
<comment type="pathway">
    <text evidence="1 7 8">Carbohydrate degradation; glycolysis; D-glyceraldehyde 3-phosphate and glycerone phosphate from D-glucose: step 2/4.</text>
</comment>
<keyword evidence="7" id="KW-0963">Cytoplasm</keyword>
<accession>A0ABY7VJS1</accession>
<evidence type="ECO:0000256" key="5">
    <source>
        <dbReference type="ARBA" id="ARBA00023235"/>
    </source>
</evidence>
<comment type="function">
    <text evidence="7">Catalyzes the reversible isomerization of glucose-6-phosphate to fructose-6-phosphate.</text>
</comment>
<keyword evidence="5 7" id="KW-0413">Isomerase</keyword>
<name>A0ABY7VJS1_9GAMM</name>
<dbReference type="PROSITE" id="PS51463">
    <property type="entry name" value="P_GLUCOSE_ISOMERASE_3"/>
    <property type="match status" value="1"/>
</dbReference>
<dbReference type="InterPro" id="IPR035482">
    <property type="entry name" value="SIS_PGI_2"/>
</dbReference>
<dbReference type="Proteomes" id="UP001215231">
    <property type="component" value="Chromosome"/>
</dbReference>
<dbReference type="InterPro" id="IPR023096">
    <property type="entry name" value="G6P_Isomerase_C"/>
</dbReference>
<evidence type="ECO:0000256" key="3">
    <source>
        <dbReference type="ARBA" id="ARBA00022432"/>
    </source>
</evidence>
<proteinExistence type="inferred from homology"/>
<evidence type="ECO:0000256" key="1">
    <source>
        <dbReference type="ARBA" id="ARBA00004926"/>
    </source>
</evidence>
<keyword evidence="4 7" id="KW-0324">Glycolysis</keyword>
<comment type="catalytic activity">
    <reaction evidence="6 7 8">
        <text>alpha-D-glucose 6-phosphate = beta-D-fructose 6-phosphate</text>
        <dbReference type="Rhea" id="RHEA:11816"/>
        <dbReference type="ChEBI" id="CHEBI:57634"/>
        <dbReference type="ChEBI" id="CHEBI:58225"/>
        <dbReference type="EC" id="5.3.1.9"/>
    </reaction>
</comment>
<dbReference type="HAMAP" id="MF_00473">
    <property type="entry name" value="G6P_isomerase"/>
    <property type="match status" value="1"/>
</dbReference>
<keyword evidence="3 7" id="KW-0312">Gluconeogenesis</keyword>
<dbReference type="InterPro" id="IPR001672">
    <property type="entry name" value="G6P_Isomerase"/>
</dbReference>
<organism evidence="9 10">
    <name type="scientific">Thalassomonas haliotis</name>
    <dbReference type="NCBI Taxonomy" id="485448"/>
    <lineage>
        <taxon>Bacteria</taxon>
        <taxon>Pseudomonadati</taxon>
        <taxon>Pseudomonadota</taxon>
        <taxon>Gammaproteobacteria</taxon>
        <taxon>Alteromonadales</taxon>
        <taxon>Colwelliaceae</taxon>
        <taxon>Thalassomonas</taxon>
    </lineage>
</organism>
<dbReference type="Gene3D" id="1.10.1390.10">
    <property type="match status" value="1"/>
</dbReference>
<dbReference type="NCBIfam" id="NF001211">
    <property type="entry name" value="PRK00179.1"/>
    <property type="match status" value="1"/>
</dbReference>
<comment type="subcellular location">
    <subcellularLocation>
        <location evidence="7">Cytoplasm</location>
    </subcellularLocation>
</comment>
<dbReference type="CDD" id="cd05015">
    <property type="entry name" value="SIS_PGI_1"/>
    <property type="match status" value="1"/>
</dbReference>
<dbReference type="PRINTS" id="PR00662">
    <property type="entry name" value="G6PISOMERASE"/>
</dbReference>
<evidence type="ECO:0000256" key="8">
    <source>
        <dbReference type="RuleBase" id="RU000612"/>
    </source>
</evidence>
<protein>
    <recommendedName>
        <fullName evidence="7">Glucose-6-phosphate isomerase</fullName>
        <shortName evidence="7">GPI</shortName>
        <ecNumber evidence="7">5.3.1.9</ecNumber>
    </recommendedName>
    <alternativeName>
        <fullName evidence="7">Phosphoglucose isomerase</fullName>
        <shortName evidence="7">PGI</shortName>
    </alternativeName>
    <alternativeName>
        <fullName evidence="7">Phosphohexose isomerase</fullName>
        <shortName evidence="7">PHI</shortName>
    </alternativeName>
</protein>
<dbReference type="EMBL" id="CP059693">
    <property type="protein sequence ID" value="WDE13301.1"/>
    <property type="molecule type" value="Genomic_DNA"/>
</dbReference>
<dbReference type="Gene3D" id="3.40.50.10490">
    <property type="entry name" value="Glucose-6-phosphate isomerase like protein, domain 1"/>
    <property type="match status" value="2"/>
</dbReference>
<dbReference type="PANTHER" id="PTHR11469:SF1">
    <property type="entry name" value="GLUCOSE-6-PHOSPHATE ISOMERASE"/>
    <property type="match status" value="1"/>
</dbReference>
<dbReference type="PROSITE" id="PS00174">
    <property type="entry name" value="P_GLUCOSE_ISOMERASE_2"/>
    <property type="match status" value="1"/>
</dbReference>
<comment type="pathway">
    <text evidence="7">Carbohydrate biosynthesis; gluconeogenesis.</text>
</comment>
<dbReference type="PANTHER" id="PTHR11469">
    <property type="entry name" value="GLUCOSE-6-PHOSPHATE ISOMERASE"/>
    <property type="match status" value="1"/>
</dbReference>
<evidence type="ECO:0000256" key="7">
    <source>
        <dbReference type="HAMAP-Rule" id="MF_00473"/>
    </source>
</evidence>
<dbReference type="Pfam" id="PF00342">
    <property type="entry name" value="PGI"/>
    <property type="match status" value="1"/>
</dbReference>
<reference evidence="9 10" key="1">
    <citation type="journal article" date="2022" name="Mar. Drugs">
        <title>Bioassay-Guided Fractionation Leads to the Detection of Cholic Acid Generated by the Rare Thalassomonas sp.</title>
        <authorList>
            <person name="Pheiffer F."/>
            <person name="Schneider Y.K."/>
            <person name="Hansen E.H."/>
            <person name="Andersen J.H."/>
            <person name="Isaksson J."/>
            <person name="Busche T."/>
            <person name="R C."/>
            <person name="Kalinowski J."/>
            <person name="Zyl L.V."/>
            <person name="Trindade M."/>
        </authorList>
    </citation>
    <scope>NUCLEOTIDE SEQUENCE [LARGE SCALE GENOMIC DNA]</scope>
    <source>
        <strain evidence="9 10">A5K-61T</strain>
    </source>
</reference>
<feature type="active site" description="Proton donor" evidence="7">
    <location>
        <position position="362"/>
    </location>
</feature>
<evidence type="ECO:0000256" key="6">
    <source>
        <dbReference type="ARBA" id="ARBA00029321"/>
    </source>
</evidence>
<keyword evidence="10" id="KW-1185">Reference proteome</keyword>
<dbReference type="EC" id="5.3.1.9" evidence="7"/>
<dbReference type="InterPro" id="IPR018189">
    <property type="entry name" value="Phosphoglucose_isomerase_CS"/>
</dbReference>
<evidence type="ECO:0000256" key="2">
    <source>
        <dbReference type="ARBA" id="ARBA00006604"/>
    </source>
</evidence>
<evidence type="ECO:0000256" key="4">
    <source>
        <dbReference type="ARBA" id="ARBA00023152"/>
    </source>
</evidence>
<feature type="active site" evidence="7">
    <location>
        <position position="393"/>
    </location>
</feature>